<gene>
    <name evidence="1" type="ORF">P5627_02220</name>
</gene>
<dbReference type="Proteomes" id="UP001218488">
    <property type="component" value="Chromosome"/>
</dbReference>
<name>A0AC61YSA5_BACIA</name>
<organism evidence="1 2">
    <name type="scientific">Bacillus safensis</name>
    <dbReference type="NCBI Taxonomy" id="561879"/>
    <lineage>
        <taxon>Bacteria</taxon>
        <taxon>Bacillati</taxon>
        <taxon>Bacillota</taxon>
        <taxon>Bacilli</taxon>
        <taxon>Bacillales</taxon>
        <taxon>Bacillaceae</taxon>
        <taxon>Bacillus</taxon>
    </lineage>
</organism>
<evidence type="ECO:0000313" key="1">
    <source>
        <dbReference type="EMBL" id="WGD98143.1"/>
    </source>
</evidence>
<sequence>MSKELENYRFDRTMFFDSGYNIRRLQFSDRFQGGDVIFNRYLKKEKWGIVFFLIGYIVLFISSYLLIGSPATIEGPICILLGFCIVQFLKYRAFKKDEENKKGNSKGLYHRF</sequence>
<reference evidence="1" key="1">
    <citation type="submission" date="2025-02" db="EMBL/GenBank/DDBJ databases">
        <title>Complete genome sequences of 52 Bacillus and Priestia strains isolated from West-African fermentations and 26 reference strains from the DSMZ collection.</title>
        <authorList>
            <person name="Wiedenbein E.S."/>
            <person name="Canoy T.S."/>
            <person name="Hui Y."/>
            <person name="Parkouda C."/>
            <person name="Dawende C."/>
            <person name="Ametefe E."/>
            <person name="Jespersen L."/>
            <person name="Nielsen D.S."/>
        </authorList>
    </citation>
    <scope>NUCLEOTIDE SEQUENCE</scope>
    <source>
        <strain evidence="1">PRO33</strain>
    </source>
</reference>
<accession>A0AC61YSA5</accession>
<dbReference type="EMBL" id="CP121752">
    <property type="protein sequence ID" value="WGD98143.1"/>
    <property type="molecule type" value="Genomic_DNA"/>
</dbReference>
<evidence type="ECO:0000313" key="2">
    <source>
        <dbReference type="Proteomes" id="UP001218488"/>
    </source>
</evidence>
<protein>
    <submittedName>
        <fullName evidence="1">Uncharacterized protein</fullName>
    </submittedName>
</protein>
<proteinExistence type="predicted"/>